<comment type="caution">
    <text evidence="6">The sequence shown here is derived from an EMBL/GenBank/DDBJ whole genome shotgun (WGS) entry which is preliminary data.</text>
</comment>
<dbReference type="InterPro" id="IPR011936">
    <property type="entry name" value="Myxo_disulph_rpt"/>
</dbReference>
<dbReference type="OrthoDB" id="309883at2759"/>
<dbReference type="PANTHER" id="PTHR39767:SF2">
    <property type="entry name" value="CHROMOSOME UNDETERMINED SCAFFOLD_1, WHOLE GENOME SHOTGUN SEQUENCE"/>
    <property type="match status" value="1"/>
</dbReference>
<evidence type="ECO:0000256" key="5">
    <source>
        <dbReference type="SAM" id="SignalP"/>
    </source>
</evidence>
<protein>
    <submittedName>
        <fullName evidence="6">Uncharacterized protein</fullName>
    </submittedName>
</protein>
<evidence type="ECO:0000256" key="1">
    <source>
        <dbReference type="ARBA" id="ARBA00022729"/>
    </source>
</evidence>
<keyword evidence="3" id="KW-1015">Disulfide bond</keyword>
<keyword evidence="4" id="KW-0472">Membrane</keyword>
<dbReference type="AlphaFoldDB" id="A0A8S1LPI6"/>
<name>A0A8S1LPI6_9CILI</name>
<keyword evidence="1 5" id="KW-0732">Signal</keyword>
<evidence type="ECO:0000256" key="3">
    <source>
        <dbReference type="ARBA" id="ARBA00023157"/>
    </source>
</evidence>
<reference evidence="6" key="1">
    <citation type="submission" date="2021-01" db="EMBL/GenBank/DDBJ databases">
        <authorList>
            <consortium name="Genoscope - CEA"/>
            <person name="William W."/>
        </authorList>
    </citation>
    <scope>NUCLEOTIDE SEQUENCE</scope>
</reference>
<evidence type="ECO:0000313" key="7">
    <source>
        <dbReference type="Proteomes" id="UP000692954"/>
    </source>
</evidence>
<gene>
    <name evidence="6" type="ORF">PSON_ATCC_30995.1.T0250400</name>
</gene>
<proteinExistence type="predicted"/>
<keyword evidence="4" id="KW-0812">Transmembrane</keyword>
<feature type="transmembrane region" description="Helical" evidence="4">
    <location>
        <begin position="854"/>
        <end position="873"/>
    </location>
</feature>
<evidence type="ECO:0000256" key="2">
    <source>
        <dbReference type="ARBA" id="ARBA00022737"/>
    </source>
</evidence>
<feature type="chain" id="PRO_5035751977" evidence="5">
    <location>
        <begin position="18"/>
        <end position="1128"/>
    </location>
</feature>
<dbReference type="NCBIfam" id="TIGR02232">
    <property type="entry name" value="myxo_disulf_rpt"/>
    <property type="match status" value="2"/>
</dbReference>
<feature type="transmembrane region" description="Helical" evidence="4">
    <location>
        <begin position="1040"/>
        <end position="1058"/>
    </location>
</feature>
<organism evidence="6 7">
    <name type="scientific">Paramecium sonneborni</name>
    <dbReference type="NCBI Taxonomy" id="65129"/>
    <lineage>
        <taxon>Eukaryota</taxon>
        <taxon>Sar</taxon>
        <taxon>Alveolata</taxon>
        <taxon>Ciliophora</taxon>
        <taxon>Intramacronucleata</taxon>
        <taxon>Oligohymenophorea</taxon>
        <taxon>Peniculida</taxon>
        <taxon>Parameciidae</taxon>
        <taxon>Paramecium</taxon>
    </lineage>
</organism>
<feature type="transmembrane region" description="Helical" evidence="4">
    <location>
        <begin position="1078"/>
        <end position="1100"/>
    </location>
</feature>
<sequence>MCFYCFCILLSLYRCQILYEEAFIDDNFIDSQGWTVNNRIESIGYCNEVKLFGGYGVFGKNTRVTKLFQLPPHHSIQLRLEFWKIDSWDDEKFYIYLDQNEVFSQMFGASSTNSNLCGNEATGIVWREEIHQINIIKNHNFKSLLILLTSNLNGQLDEWWGIRQFRLYIYPCPNGCQTCTSDDSAIDCLIWLKYYESLVNLNYNDFQQEGWIIDQSLQSISQCSNIPIIGDKNIIGRDSRLTKSINLPIHCLVKIKFRFLFIDKWNSEYAQLYVDNELIWNYSHQTLTNITNICGNSFGEVAYNLEIILPHKRQQLLLQFTTTLQKQQSQQSYGIRDLELFIYVPNGFPQDLGCGIICGNGQIEGQEQCDDGNIYPFDGCFNCQYQCVEGCINCIEGICYNCQQGWILNIIDSLCIPICGDNIINGFEECDNNQNQLDQYLQCDQCQFKCQQECINCQFGKCLECDEGMIINDYICQINQNEHNQLTDGKCQDNCQLCTNYICEYCEYGFQMINNQCQTVCGDGILAGNEICELEQQQCINCLYICSENCNYCFDNGICHQCFFGYELDLNRLNCYSICGDGIVSNDEECDDFNQDNGDGCSNKCQIENNYICRNLQYSFTQCIYEKYPSFKLSLINSSLQIQYVSIYFDQMVKTNTQCDFSEQIHIHVIDLNQTFYQFQLIPIQQPFQNVSFVQYLIEIQFNTTLLSPPILEVILNNQLYNQNNAPLINLINQIKLHNPSYINHQQESYANHLNNVAKYSIITMGGLGIFQFLLCETFLLSETLEILQQQSYLKFINVIFPFNLFIYFESSNLITIQPILDMIQVDNLLSQIFAERYLESYEKLLSYRVNADILINIQTQVILFLALIVTYYSNIFILKLFRNIPYSCLFIFGQTFAKALVKIMKKVLKFKRKFESEIIQSFLHTNSWDLLFMSFLYIQTQTNHIFSNLVAYLILYSTLLLSTKIFERIHHQSKRQQQFWISKYDQMRLIKKIFFIWVLVMFQENQNLQIMLLTLICQFYLVYLFVIKPFKNNLDYINTLALEISSFIFCFSSSFYWNNFIIKFNNENQINLAWFQIGMLLSCLFINLMSQLWMISVQLKSKIAKLNKKYTSKKTQKQIKSNPFLIV</sequence>
<accession>A0A8S1LPI6</accession>
<dbReference type="PANTHER" id="PTHR39767">
    <property type="entry name" value="CALCIUM/CALMODULIN-BINDING MEMBRANE PROTEIN PCM4-RELATED"/>
    <property type="match status" value="1"/>
</dbReference>
<dbReference type="Proteomes" id="UP000692954">
    <property type="component" value="Unassembled WGS sequence"/>
</dbReference>
<feature type="signal peptide" evidence="5">
    <location>
        <begin position="1"/>
        <end position="17"/>
    </location>
</feature>
<keyword evidence="2" id="KW-0677">Repeat</keyword>
<evidence type="ECO:0000313" key="6">
    <source>
        <dbReference type="EMBL" id="CAD8069667.1"/>
    </source>
</evidence>
<feature type="transmembrane region" description="Helical" evidence="4">
    <location>
        <begin position="1009"/>
        <end position="1028"/>
    </location>
</feature>
<feature type="transmembrane region" description="Helical" evidence="4">
    <location>
        <begin position="946"/>
        <end position="967"/>
    </location>
</feature>
<keyword evidence="4" id="KW-1133">Transmembrane helix</keyword>
<dbReference type="EMBL" id="CAJJDN010000025">
    <property type="protein sequence ID" value="CAD8069667.1"/>
    <property type="molecule type" value="Genomic_DNA"/>
</dbReference>
<keyword evidence="7" id="KW-1185">Reference proteome</keyword>
<evidence type="ECO:0000256" key="4">
    <source>
        <dbReference type="SAM" id="Phobius"/>
    </source>
</evidence>
<dbReference type="Pfam" id="PF13948">
    <property type="entry name" value="DUF4215"/>
    <property type="match status" value="3"/>
</dbReference>